<reference evidence="6" key="4">
    <citation type="journal article" date="2018" name="Nature">
        <title>A major lineage of non-tailed dsDNA viruses as unrecognized killers of marine bacteria.</title>
        <authorList>
            <person name="Kauffman K.M."/>
            <person name="Hussain F.A."/>
            <person name="Yang J."/>
            <person name="Arevalo P."/>
            <person name="Brown J.M."/>
            <person name="Chang W.K."/>
            <person name="VanInsberghe D."/>
            <person name="Elsherbini J."/>
            <person name="Sharma R.S."/>
            <person name="Cutler M.B."/>
            <person name="Kelly L."/>
            <person name="Polz M.F."/>
        </authorList>
    </citation>
    <scope>NUCLEOTIDE SEQUENCE</scope>
    <source>
        <strain evidence="6">10N.286.54.F3</strain>
    </source>
</reference>
<evidence type="ECO:0000259" key="1">
    <source>
        <dbReference type="Pfam" id="PF01814"/>
    </source>
</evidence>
<organism evidence="7 9">
    <name type="scientific">Vibrio splendidus</name>
    <dbReference type="NCBI Taxonomy" id="29497"/>
    <lineage>
        <taxon>Bacteria</taxon>
        <taxon>Pseudomonadati</taxon>
        <taxon>Pseudomonadota</taxon>
        <taxon>Gammaproteobacteria</taxon>
        <taxon>Vibrionales</taxon>
        <taxon>Vibrionaceae</taxon>
        <taxon>Vibrio</taxon>
    </lineage>
</organism>
<dbReference type="Pfam" id="PF01814">
    <property type="entry name" value="Hemerythrin"/>
    <property type="match status" value="1"/>
</dbReference>
<reference evidence="2" key="5">
    <citation type="submission" date="2022-01" db="EMBL/GenBank/DDBJ databases">
        <title>Vibrio aestuarianus Clade A and Clade B isolates are associated with Pacific oyster (Crassostrea gigas) disease outbreaks across Ireland.</title>
        <authorList>
            <person name="Coyle N."/>
            <person name="O'Toole C."/>
            <person name="Thomas J.C.L."/>
            <person name="Ryder D."/>
            <person name="Cheslett D."/>
            <person name="Feist S."/>
            <person name="Bean T."/>
            <person name="Joseph A."/>
            <person name="Waina A."/>
            <person name="Feil E."/>
            <person name="Verner-Jeffreys D.W."/>
        </authorList>
    </citation>
    <scope>NUCLEOTIDE SEQUENCE</scope>
    <source>
        <strain evidence="2">S/17/14 A</strain>
    </source>
</reference>
<gene>
    <name evidence="5" type="ORF">ACED33_17400</name>
    <name evidence="6" type="ORF">BCV19_05465</name>
    <name evidence="7" type="ORF">CWO07_20810</name>
    <name evidence="2" type="ORF">L8R85_24445</name>
    <name evidence="3" type="ORF">Q8W38_11630</name>
    <name evidence="4" type="ORF">Q8W42_15100</name>
</gene>
<dbReference type="Proteomes" id="UP000235405">
    <property type="component" value="Unassembled WGS sequence"/>
</dbReference>
<dbReference type="GeneID" id="72397200"/>
<evidence type="ECO:0000313" key="9">
    <source>
        <dbReference type="Proteomes" id="UP000244197"/>
    </source>
</evidence>
<dbReference type="Proteomes" id="UP001569200">
    <property type="component" value="Unassembled WGS sequence"/>
</dbReference>
<dbReference type="Proteomes" id="UP001177883">
    <property type="component" value="Unassembled WGS sequence"/>
</dbReference>
<reference evidence="7 9" key="3">
    <citation type="submission" date="2017-11" db="EMBL/GenBank/DDBJ databases">
        <title>Population delineation of vibrios coincides with oyster pathogenicity.</title>
        <authorList>
            <person name="Bruto M."/>
            <person name="Labreuche Y."/>
            <person name="James A."/>
            <person name="Piel D."/>
            <person name="Chenivesse S."/>
            <person name="Petton B."/>
            <person name="Polz M.F."/>
            <person name="Le Roux F."/>
        </authorList>
    </citation>
    <scope>NUCLEOTIDE SEQUENCE [LARGE SCALE GENOMIC DNA]</scope>
    <source>
        <strain evidence="7 9">FF_144</strain>
    </source>
</reference>
<dbReference type="Proteomes" id="UP001159663">
    <property type="component" value="Unassembled WGS sequence"/>
</dbReference>
<reference evidence="3" key="6">
    <citation type="submission" date="2023-07" db="EMBL/GenBank/DDBJ databases">
        <title>Genome content predicts the carbon catabolic preferences of heterotrophic bacteria.</title>
        <authorList>
            <person name="Gralka M."/>
        </authorList>
    </citation>
    <scope>NUCLEOTIDE SEQUENCE</scope>
    <source>
        <strain evidence="4">6E02</strain>
        <strain evidence="3">6E03</strain>
    </source>
</reference>
<dbReference type="EMBL" id="JBGOOW010000024">
    <property type="protein sequence ID" value="MEZ8182465.1"/>
    <property type="molecule type" value="Genomic_DNA"/>
</dbReference>
<dbReference type="Proteomes" id="UP000244197">
    <property type="component" value="Unassembled WGS sequence"/>
</dbReference>
<dbReference type="EMBL" id="JAUYVL010000008">
    <property type="protein sequence ID" value="MDP2502044.1"/>
    <property type="molecule type" value="Genomic_DNA"/>
</dbReference>
<dbReference type="AlphaFoldDB" id="A0A0P6YTG9"/>
<reference evidence="5 10" key="7">
    <citation type="submission" date="2024-06" db="EMBL/GenBank/DDBJ databases">
        <authorList>
            <person name="Steensen K."/>
            <person name="Seneca J."/>
            <person name="Bartlau N."/>
            <person name="Yu A.X."/>
            <person name="Polz M.F."/>
        </authorList>
    </citation>
    <scope>NUCLEOTIDE SEQUENCE [LARGE SCALE GENOMIC DNA]</scope>
    <source>
        <strain evidence="5 10">1F145</strain>
    </source>
</reference>
<evidence type="ECO:0000313" key="10">
    <source>
        <dbReference type="Proteomes" id="UP001569200"/>
    </source>
</evidence>
<reference evidence="8" key="1">
    <citation type="submission" date="2016-07" db="EMBL/GenBank/DDBJ databases">
        <title>Nontailed viruses are major unrecognized killers of bacteria in the ocean.</title>
        <authorList>
            <person name="Kauffman K."/>
            <person name="Hussain F."/>
            <person name="Yang J."/>
            <person name="Arevalo P."/>
            <person name="Brown J."/>
            <person name="Cutler M."/>
            <person name="Kelly L."/>
            <person name="Polz M.F."/>
        </authorList>
    </citation>
    <scope>NUCLEOTIDE SEQUENCE [LARGE SCALE GENOMIC DNA]</scope>
    <source>
        <strain evidence="8">10N.286.54.F3</strain>
    </source>
</reference>
<dbReference type="Proteomes" id="UP001177935">
    <property type="component" value="Unassembled WGS sequence"/>
</dbReference>
<reference evidence="6" key="2">
    <citation type="submission" date="2016-07" db="EMBL/GenBank/DDBJ databases">
        <authorList>
            <person name="Wan K."/>
            <person name="Booth B."/>
            <person name="Spirohn K."/>
            <person name="Hao T."/>
            <person name="Hu Y."/>
            <person name="Calderwood M."/>
            <person name="Hill D."/>
            <person name="Mohr S."/>
            <person name="Vidal M."/>
            <person name="Celniker S."/>
            <person name="Perrimon N."/>
        </authorList>
    </citation>
    <scope>NUCLEOTIDE SEQUENCE</scope>
    <source>
        <strain evidence="6">10N.286.54.F3</strain>
    </source>
</reference>
<evidence type="ECO:0000313" key="4">
    <source>
        <dbReference type="EMBL" id="MDP2502044.1"/>
    </source>
</evidence>
<dbReference type="EMBL" id="PIFK01000052">
    <property type="protein sequence ID" value="PTP26601.1"/>
    <property type="molecule type" value="Genomic_DNA"/>
</dbReference>
<dbReference type="RefSeq" id="WP_004735001.1">
    <property type="nucleotide sequence ID" value="NZ_AP025508.1"/>
</dbReference>
<evidence type="ECO:0000313" key="2">
    <source>
        <dbReference type="EMBL" id="MDH5924166.1"/>
    </source>
</evidence>
<name>A0A0P6YTG9_VIBSP</name>
<keyword evidence="10" id="KW-1185">Reference proteome</keyword>
<sequence>MMIERIRREHGYMARLLAILNNKLEHLKQEREINYSLIAEVVHYLMNHSDKVHHPKEDVIYRYYLKQYGSDQMIEDLELEHQLLSEKTADFLGVVDMILQDAVVPQQVFIEQLEAFVKAQRKHMEYEEKHVLPMIVKAFTVKDWQEVESQWLQPEDDPVFGETIADQYRQLAARVRQNEQECV</sequence>
<protein>
    <submittedName>
        <fullName evidence="7">Cation-binding protein</fullName>
    </submittedName>
    <submittedName>
        <fullName evidence="2">Hemerythrin domain-containing protein</fullName>
    </submittedName>
</protein>
<evidence type="ECO:0000313" key="3">
    <source>
        <dbReference type="EMBL" id="MDP2489988.1"/>
    </source>
</evidence>
<dbReference type="EMBL" id="JAKMYX010000169">
    <property type="protein sequence ID" value="MDH5924166.1"/>
    <property type="molecule type" value="Genomic_DNA"/>
</dbReference>
<dbReference type="EMBL" id="MCSW01000157">
    <property type="protein sequence ID" value="PMF22747.1"/>
    <property type="molecule type" value="Genomic_DNA"/>
</dbReference>
<evidence type="ECO:0000313" key="8">
    <source>
        <dbReference type="Proteomes" id="UP000235405"/>
    </source>
</evidence>
<feature type="domain" description="Hemerythrin-like" evidence="1">
    <location>
        <begin position="2"/>
        <end position="135"/>
    </location>
</feature>
<evidence type="ECO:0000313" key="5">
    <source>
        <dbReference type="EMBL" id="MEZ8182465.1"/>
    </source>
</evidence>
<dbReference type="PANTHER" id="PTHR39966:SF1">
    <property type="entry name" value="HEMERYTHRIN-LIKE DOMAIN-CONTAINING PROTEIN"/>
    <property type="match status" value="1"/>
</dbReference>
<dbReference type="Gene3D" id="1.20.120.520">
    <property type="entry name" value="nmb1532 protein domain like"/>
    <property type="match status" value="1"/>
</dbReference>
<evidence type="ECO:0000313" key="7">
    <source>
        <dbReference type="EMBL" id="PTP26601.1"/>
    </source>
</evidence>
<proteinExistence type="predicted"/>
<comment type="caution">
    <text evidence="7">The sequence shown here is derived from an EMBL/GenBank/DDBJ whole genome shotgun (WGS) entry which is preliminary data.</text>
</comment>
<dbReference type="EMBL" id="JAUYVK010000009">
    <property type="protein sequence ID" value="MDP2489988.1"/>
    <property type="molecule type" value="Genomic_DNA"/>
</dbReference>
<dbReference type="GO" id="GO:0005886">
    <property type="term" value="C:plasma membrane"/>
    <property type="evidence" value="ECO:0007669"/>
    <property type="project" value="TreeGrafter"/>
</dbReference>
<accession>A0A0P6YTG9</accession>
<dbReference type="InterPro" id="IPR012312">
    <property type="entry name" value="Hemerythrin-like"/>
</dbReference>
<dbReference type="PANTHER" id="PTHR39966">
    <property type="entry name" value="BLL2471 PROTEIN-RELATED"/>
    <property type="match status" value="1"/>
</dbReference>
<evidence type="ECO:0000313" key="6">
    <source>
        <dbReference type="EMBL" id="PMF22747.1"/>
    </source>
</evidence>
<accession>A0A1C3IRR0</accession>